<proteinExistence type="predicted"/>
<protein>
    <submittedName>
        <fullName evidence="1">Uncharacterized protein</fullName>
    </submittedName>
</protein>
<accession>A0A8S5NVM4</accession>
<name>A0A8S5NVM4_9CAUD</name>
<organism evidence="1">
    <name type="scientific">Myoviridae sp. ctiu99</name>
    <dbReference type="NCBI Taxonomy" id="2825158"/>
    <lineage>
        <taxon>Viruses</taxon>
        <taxon>Duplodnaviria</taxon>
        <taxon>Heunggongvirae</taxon>
        <taxon>Uroviricota</taxon>
        <taxon>Caudoviricetes</taxon>
    </lineage>
</organism>
<dbReference type="EMBL" id="BK015257">
    <property type="protein sequence ID" value="DAD98264.1"/>
    <property type="molecule type" value="Genomic_DNA"/>
</dbReference>
<reference evidence="1" key="1">
    <citation type="journal article" date="2021" name="Proc. Natl. Acad. Sci. U.S.A.">
        <title>A Catalog of Tens of Thousands of Viruses from Human Metagenomes Reveals Hidden Associations with Chronic Diseases.</title>
        <authorList>
            <person name="Tisza M.J."/>
            <person name="Buck C.B."/>
        </authorList>
    </citation>
    <scope>NUCLEOTIDE SEQUENCE</scope>
    <source>
        <strain evidence="1">Ctiu99</strain>
    </source>
</reference>
<evidence type="ECO:0000313" key="1">
    <source>
        <dbReference type="EMBL" id="DAD98264.1"/>
    </source>
</evidence>
<sequence>MFTVPVYRHNHAPQGVNGGCNRKFFPFTLPA</sequence>